<dbReference type="Proteomes" id="UP001223720">
    <property type="component" value="Chromosome"/>
</dbReference>
<gene>
    <name evidence="2" type="ORF">KEC54_02845</name>
</gene>
<feature type="compositionally biased region" description="Basic and acidic residues" evidence="1">
    <location>
        <begin position="84"/>
        <end position="97"/>
    </location>
</feature>
<sequence length="105" mass="11498">MHDFAPKPARLRVIAERLVLVARGQAARLQRVLDAKPEERITDAQMAANSEKLTGLIAKTADGPVIEPQGAISAERRAALADLEQRRKRREAAEHEGAPAQEQAE</sequence>
<dbReference type="AlphaFoldDB" id="A0AAX3WKM6"/>
<feature type="region of interest" description="Disordered" evidence="1">
    <location>
        <begin position="84"/>
        <end position="105"/>
    </location>
</feature>
<dbReference type="EMBL" id="CP073633">
    <property type="protein sequence ID" value="WHQ70574.1"/>
    <property type="molecule type" value="Genomic_DNA"/>
</dbReference>
<organism evidence="2 3">
    <name type="scientific">Methylorubrum extorquens</name>
    <name type="common">Methylobacterium dichloromethanicum</name>
    <name type="synonym">Methylobacterium extorquens</name>
    <dbReference type="NCBI Taxonomy" id="408"/>
    <lineage>
        <taxon>Bacteria</taxon>
        <taxon>Pseudomonadati</taxon>
        <taxon>Pseudomonadota</taxon>
        <taxon>Alphaproteobacteria</taxon>
        <taxon>Hyphomicrobiales</taxon>
        <taxon>Methylobacteriaceae</taxon>
        <taxon>Methylorubrum</taxon>
    </lineage>
</organism>
<reference evidence="2" key="1">
    <citation type="journal article" date="2022" name="Biotechnol. Bioprocess Eng.">
        <title>Pan-genome Analysis Reveals Comparative Genomic Features of Central Metabolic Pathways in Methylorubrum extorquens.</title>
        <authorList>
            <person name="Lee G.M."/>
            <person name="Scott-Nevros Z.K."/>
            <person name="Lee S.-M."/>
            <person name="Kim D."/>
        </authorList>
    </citation>
    <scope>NUCLEOTIDE SEQUENCE</scope>
    <source>
        <strain evidence="2">ATCC 55366</strain>
    </source>
</reference>
<evidence type="ECO:0000313" key="2">
    <source>
        <dbReference type="EMBL" id="WHQ70574.1"/>
    </source>
</evidence>
<name>A0AAX3WKM6_METEX</name>
<accession>A0AAX3WKM6</accession>
<dbReference type="RefSeq" id="WP_283535846.1">
    <property type="nucleotide sequence ID" value="NZ_CP073633.1"/>
</dbReference>
<protein>
    <submittedName>
        <fullName evidence="2">Uncharacterized protein</fullName>
    </submittedName>
</protein>
<proteinExistence type="predicted"/>
<evidence type="ECO:0000313" key="3">
    <source>
        <dbReference type="Proteomes" id="UP001223720"/>
    </source>
</evidence>
<evidence type="ECO:0000256" key="1">
    <source>
        <dbReference type="SAM" id="MobiDB-lite"/>
    </source>
</evidence>